<dbReference type="PANTHER" id="PTHR34216">
    <property type="match status" value="1"/>
</dbReference>
<evidence type="ECO:0000313" key="4">
    <source>
        <dbReference type="Proteomes" id="UP000199634"/>
    </source>
</evidence>
<dbReference type="SUPFAM" id="SSF88713">
    <property type="entry name" value="Glycoside hydrolase/deacetylase"/>
    <property type="match status" value="1"/>
</dbReference>
<dbReference type="GO" id="GO:0005975">
    <property type="term" value="P:carbohydrate metabolic process"/>
    <property type="evidence" value="ECO:0007669"/>
    <property type="project" value="InterPro"/>
</dbReference>
<dbReference type="InterPro" id="IPR011330">
    <property type="entry name" value="Glyco_hydro/deAcase_b/a-brl"/>
</dbReference>
<dbReference type="RefSeq" id="WP_091099973.1">
    <property type="nucleotide sequence ID" value="NZ_FNXE01000029.1"/>
</dbReference>
<evidence type="ECO:0000259" key="2">
    <source>
        <dbReference type="PROSITE" id="PS51677"/>
    </source>
</evidence>
<dbReference type="CDD" id="cd10918">
    <property type="entry name" value="CE4_NodB_like_5s_6s"/>
    <property type="match status" value="1"/>
</dbReference>
<dbReference type="InterPro" id="IPR051398">
    <property type="entry name" value="Polysacch_Deacetylase"/>
</dbReference>
<dbReference type="Gene3D" id="3.20.20.370">
    <property type="entry name" value="Glycoside hydrolase/deacetylase"/>
    <property type="match status" value="1"/>
</dbReference>
<organism evidence="3 4">
    <name type="scientific">Paenimyroides marinum</name>
    <dbReference type="NCBI Taxonomy" id="1159016"/>
    <lineage>
        <taxon>Bacteria</taxon>
        <taxon>Pseudomonadati</taxon>
        <taxon>Bacteroidota</taxon>
        <taxon>Flavobacteriia</taxon>
        <taxon>Flavobacteriales</taxon>
        <taxon>Flavobacteriaceae</taxon>
        <taxon>Paenimyroides</taxon>
    </lineage>
</organism>
<keyword evidence="1" id="KW-0732">Signal</keyword>
<proteinExistence type="predicted"/>
<accession>A0A1H6LNS3</accession>
<dbReference type="GO" id="GO:0016810">
    <property type="term" value="F:hydrolase activity, acting on carbon-nitrogen (but not peptide) bonds"/>
    <property type="evidence" value="ECO:0007669"/>
    <property type="project" value="InterPro"/>
</dbReference>
<dbReference type="AlphaFoldDB" id="A0A1H6LNS3"/>
<reference evidence="3 4" key="1">
    <citation type="submission" date="2016-10" db="EMBL/GenBank/DDBJ databases">
        <authorList>
            <person name="de Groot N.N."/>
        </authorList>
    </citation>
    <scope>NUCLEOTIDE SEQUENCE [LARGE SCALE GENOMIC DNA]</scope>
    <source>
        <strain evidence="3 4">CGMCC 1.10825</strain>
    </source>
</reference>
<sequence>MDIVKKLLLKYSKVTTVKLSANITPYYHIVADENVPHIQHLYSYKNINQFEEDLKYLHEHYQIITTDEIADEFHLKHQKKCILSFDDGLVENYTIILPLLEKYKIKAVFFINPSFVDNKFFLNKHLKSILIEELLKIPHNHIVWNKIKFSKSEDLKNQVLKYELSNNQIFDLFDVIKFDFKEYLQERPIYMNKNQIQELIDKGHFIGGHTMTHPYLNNLNEDEQFAEITDSLLWIKQHFKVDYNLFSFPYSDSYASKNLIKRLENWDKNMIIFGNSSYKKDVSKNIVQRFSAEKPIVPLKNIISTELIYMYYIKLVGKFKVKRK</sequence>
<evidence type="ECO:0000313" key="3">
    <source>
        <dbReference type="EMBL" id="SEH90255.1"/>
    </source>
</evidence>
<dbReference type="Pfam" id="PF01522">
    <property type="entry name" value="Polysacc_deac_1"/>
    <property type="match status" value="1"/>
</dbReference>
<dbReference type="InterPro" id="IPR002509">
    <property type="entry name" value="NODB_dom"/>
</dbReference>
<protein>
    <submittedName>
        <fullName evidence="3">Polysaccharide deacetylase</fullName>
    </submittedName>
</protein>
<dbReference type="OrthoDB" id="1446101at2"/>
<keyword evidence="4" id="KW-1185">Reference proteome</keyword>
<dbReference type="Proteomes" id="UP000199634">
    <property type="component" value="Unassembled WGS sequence"/>
</dbReference>
<dbReference type="PANTHER" id="PTHR34216:SF7">
    <property type="entry name" value="POLY-BETA-1,6-N-ACETYL-D-GLUCOSAMINE N-DEACETYLASE"/>
    <property type="match status" value="1"/>
</dbReference>
<dbReference type="STRING" id="1159016.SAMN02927937_02023"/>
<gene>
    <name evidence="3" type="ORF">SAMN02927937_02023</name>
</gene>
<dbReference type="EMBL" id="FNXE01000029">
    <property type="protein sequence ID" value="SEH90255.1"/>
    <property type="molecule type" value="Genomic_DNA"/>
</dbReference>
<feature type="domain" description="NodB homology" evidence="2">
    <location>
        <begin position="79"/>
        <end position="324"/>
    </location>
</feature>
<evidence type="ECO:0000256" key="1">
    <source>
        <dbReference type="ARBA" id="ARBA00022729"/>
    </source>
</evidence>
<dbReference type="PROSITE" id="PS51677">
    <property type="entry name" value="NODB"/>
    <property type="match status" value="1"/>
</dbReference>
<name>A0A1H6LNS3_9FLAO</name>